<keyword evidence="4" id="KW-0378">Hydrolase</keyword>
<evidence type="ECO:0000313" key="9">
    <source>
        <dbReference type="EMBL" id="KAJ8759538.1"/>
    </source>
</evidence>
<keyword evidence="5" id="KW-0611">Plant defense</keyword>
<dbReference type="SMART" id="SM00255">
    <property type="entry name" value="TIR"/>
    <property type="match status" value="1"/>
</dbReference>
<evidence type="ECO:0000259" key="8">
    <source>
        <dbReference type="PROSITE" id="PS50104"/>
    </source>
</evidence>
<dbReference type="Pfam" id="PF23247">
    <property type="entry name" value="LRR_RPS2"/>
    <property type="match status" value="1"/>
</dbReference>
<dbReference type="Gene3D" id="1.10.8.430">
    <property type="entry name" value="Helical domain of apoptotic protease-activating factors"/>
    <property type="match status" value="1"/>
</dbReference>
<dbReference type="GO" id="GO:0006952">
    <property type="term" value="P:defense response"/>
    <property type="evidence" value="ECO:0007669"/>
    <property type="project" value="UniProtKB-KW"/>
</dbReference>
<dbReference type="Pfam" id="PF23282">
    <property type="entry name" value="WHD_ROQ1"/>
    <property type="match status" value="1"/>
</dbReference>
<dbReference type="GO" id="GO:0007165">
    <property type="term" value="P:signal transduction"/>
    <property type="evidence" value="ECO:0007669"/>
    <property type="project" value="InterPro"/>
</dbReference>
<evidence type="ECO:0000313" key="10">
    <source>
        <dbReference type="Proteomes" id="UP001159364"/>
    </source>
</evidence>
<evidence type="ECO:0000256" key="1">
    <source>
        <dbReference type="ARBA" id="ARBA00011982"/>
    </source>
</evidence>
<evidence type="ECO:0000256" key="2">
    <source>
        <dbReference type="ARBA" id="ARBA00022614"/>
    </source>
</evidence>
<dbReference type="InterPro" id="IPR042197">
    <property type="entry name" value="Apaf_helical"/>
</dbReference>
<dbReference type="Gene3D" id="3.80.10.10">
    <property type="entry name" value="Ribonuclease Inhibitor"/>
    <property type="match status" value="2"/>
</dbReference>
<dbReference type="InterPro" id="IPR000157">
    <property type="entry name" value="TIR_dom"/>
</dbReference>
<dbReference type="Pfam" id="PF00931">
    <property type="entry name" value="NB-ARC"/>
    <property type="match status" value="1"/>
</dbReference>
<dbReference type="FunFam" id="1.10.8.430:FF:000002">
    <property type="entry name" value="Disease resistance protein (TIR-NBS-LRR class)"/>
    <property type="match status" value="1"/>
</dbReference>
<reference evidence="9 10" key="1">
    <citation type="submission" date="2021-09" db="EMBL/GenBank/DDBJ databases">
        <title>Genomic insights and catalytic innovation underlie evolution of tropane alkaloids biosynthesis.</title>
        <authorList>
            <person name="Wang Y.-J."/>
            <person name="Tian T."/>
            <person name="Huang J.-P."/>
            <person name="Huang S.-X."/>
        </authorList>
    </citation>
    <scope>NUCLEOTIDE SEQUENCE [LARGE SCALE GENOMIC DNA]</scope>
    <source>
        <strain evidence="9">KIB-2018</strain>
        <tissue evidence="9">Leaf</tissue>
    </source>
</reference>
<dbReference type="SUPFAM" id="SSF52058">
    <property type="entry name" value="L domain-like"/>
    <property type="match status" value="1"/>
</dbReference>
<evidence type="ECO:0000256" key="3">
    <source>
        <dbReference type="ARBA" id="ARBA00022737"/>
    </source>
</evidence>
<organism evidence="9 10">
    <name type="scientific">Erythroxylum novogranatense</name>
    <dbReference type="NCBI Taxonomy" id="1862640"/>
    <lineage>
        <taxon>Eukaryota</taxon>
        <taxon>Viridiplantae</taxon>
        <taxon>Streptophyta</taxon>
        <taxon>Embryophyta</taxon>
        <taxon>Tracheophyta</taxon>
        <taxon>Spermatophyta</taxon>
        <taxon>Magnoliopsida</taxon>
        <taxon>eudicotyledons</taxon>
        <taxon>Gunneridae</taxon>
        <taxon>Pentapetalae</taxon>
        <taxon>rosids</taxon>
        <taxon>fabids</taxon>
        <taxon>Malpighiales</taxon>
        <taxon>Erythroxylaceae</taxon>
        <taxon>Erythroxylum</taxon>
    </lineage>
</organism>
<proteinExistence type="predicted"/>
<dbReference type="FunFam" id="3.40.50.10140:FF:000007">
    <property type="entry name" value="Disease resistance protein (TIR-NBS-LRR class)"/>
    <property type="match status" value="1"/>
</dbReference>
<dbReference type="EMBL" id="JAIWQS010000007">
    <property type="protein sequence ID" value="KAJ8759538.1"/>
    <property type="molecule type" value="Genomic_DNA"/>
</dbReference>
<keyword evidence="2" id="KW-0433">Leucine-rich repeat</keyword>
<name>A0AAV8SYZ7_9ROSI</name>
<dbReference type="InterPro" id="IPR035897">
    <property type="entry name" value="Toll_tir_struct_dom_sf"/>
</dbReference>
<keyword evidence="10" id="KW-1185">Reference proteome</keyword>
<evidence type="ECO:0000256" key="6">
    <source>
        <dbReference type="ARBA" id="ARBA00023027"/>
    </source>
</evidence>
<sequence>MASVLSLLTHKASSSKPQLSSSKPKPCWKYDVFLSFRGEDTRNNFLSHLYKELNVKGIHTFKDDLKLGRGALISKALETAVEESMFSIVVISEDYASSSWCLDELVKIMECREKMGQIVIPVFYNVDPSDVRKKRGNFAVMEKNFKEAEPQRVESWRNALGEVASISGWDTRNRNEATLIEHIVRDVSDKLVYISLSDADDLVGISSHVQQMEALLDLRWEAVQMVGIWGIGGLGKTTIAKVIYDKLSNHFEAHCFLADVKEKFKKNSASALQKELLSKVLQERDLSLWSLDEGSNVIKKRLCHRKVLLVLDDVDDLYQLEILVKKTDWFGAGSRIIITTRDKHLLEAHGVDAIYQPKGLGNEAALHLFSRYAFKQNLPNNNFLDLSYEFLSYAEGLPLALKVLGAFLYGRSIDQWHSELDKLKRLPNLNIQNILRISYDSLESIEKEVFLDIACFFTGDDKDVVRDILDGCGFFSDRTFGVLIDKALIMISRNKLCMHGLLREMGCEIVRQESKIIGERTRLWDSKDVHHVLTKKAGTEKVEGLFLELSDIREIHLDSDAFTRMNNLRMLKVHNLQISGQIPTVQLPGEGLYYLSDELRYLHWHSYPLKFLPLNFCAENLVELHLPYGNVEQLWGQKQHLANLQLVDLNHSKLTKIPDLSGASKLRSLNLEDCKNLVDLSTIEFLTELEYLNLSGCTKLKGLPQLPRNTKYVYLAKTAIEVLPPFEGPSDLVELDLRNCKRLEHLPSSICELKSLQTLNVCGCSNLLKRLSSVDNDSTWSYFNILWGVMSLLIEATLNGITVPKPSDIFFRVNQPSDIRYLSFAGTAIEELPSSISNHIRLEELDLSNCTRLKILPSCIYRMGKLVTLNIAGCLILLELATETRFG</sequence>
<dbReference type="PANTHER" id="PTHR11017">
    <property type="entry name" value="LEUCINE-RICH REPEAT-CONTAINING PROTEIN"/>
    <property type="match status" value="1"/>
</dbReference>
<accession>A0AAV8SYZ7</accession>
<dbReference type="InterPro" id="IPR057135">
    <property type="entry name" value="At4g27190-like_LRR"/>
</dbReference>
<protein>
    <recommendedName>
        <fullName evidence="1">ADP-ribosyl cyclase/cyclic ADP-ribose hydrolase</fullName>
        <ecNumber evidence="1">3.2.2.6</ecNumber>
    </recommendedName>
</protein>
<dbReference type="PANTHER" id="PTHR11017:SF566">
    <property type="entry name" value="ADP-RIBOSYL CYCLASE_CYCLIC ADP-RIBOSE HYDROLASE"/>
    <property type="match status" value="1"/>
</dbReference>
<evidence type="ECO:0000256" key="7">
    <source>
        <dbReference type="ARBA" id="ARBA00047304"/>
    </source>
</evidence>
<keyword evidence="6" id="KW-0520">NAD</keyword>
<dbReference type="GO" id="GO:0061809">
    <property type="term" value="F:NAD+ nucleosidase activity, cyclic ADP-ribose generating"/>
    <property type="evidence" value="ECO:0007669"/>
    <property type="project" value="UniProtKB-EC"/>
</dbReference>
<dbReference type="InterPro" id="IPR058192">
    <property type="entry name" value="WHD_ROQ1-like"/>
</dbReference>
<dbReference type="Proteomes" id="UP001159364">
    <property type="component" value="Linkage Group LG07"/>
</dbReference>
<dbReference type="Gene3D" id="3.40.50.10140">
    <property type="entry name" value="Toll/interleukin-1 receptor homology (TIR) domain"/>
    <property type="match status" value="1"/>
</dbReference>
<dbReference type="SUPFAM" id="SSF52200">
    <property type="entry name" value="Toll/Interleukin receptor TIR domain"/>
    <property type="match status" value="1"/>
</dbReference>
<comment type="caution">
    <text evidence="9">The sequence shown here is derived from an EMBL/GenBank/DDBJ whole genome shotgun (WGS) entry which is preliminary data.</text>
</comment>
<dbReference type="InterPro" id="IPR032675">
    <property type="entry name" value="LRR_dom_sf"/>
</dbReference>
<dbReference type="PRINTS" id="PR00364">
    <property type="entry name" value="DISEASERSIST"/>
</dbReference>
<dbReference type="InterPro" id="IPR044974">
    <property type="entry name" value="Disease_R_plants"/>
</dbReference>
<dbReference type="Pfam" id="PF01582">
    <property type="entry name" value="TIR"/>
    <property type="match status" value="1"/>
</dbReference>
<dbReference type="EC" id="3.2.2.6" evidence="1"/>
<dbReference type="Gene3D" id="3.40.50.300">
    <property type="entry name" value="P-loop containing nucleotide triphosphate hydrolases"/>
    <property type="match status" value="1"/>
</dbReference>
<dbReference type="InterPro" id="IPR002182">
    <property type="entry name" value="NB-ARC"/>
</dbReference>
<dbReference type="InterPro" id="IPR036390">
    <property type="entry name" value="WH_DNA-bd_sf"/>
</dbReference>
<dbReference type="PROSITE" id="PS50104">
    <property type="entry name" value="TIR"/>
    <property type="match status" value="1"/>
</dbReference>
<dbReference type="SUPFAM" id="SSF52540">
    <property type="entry name" value="P-loop containing nucleoside triphosphate hydrolases"/>
    <property type="match status" value="1"/>
</dbReference>
<dbReference type="SUPFAM" id="SSF46785">
    <property type="entry name" value="Winged helix' DNA-binding domain"/>
    <property type="match status" value="1"/>
</dbReference>
<dbReference type="InterPro" id="IPR027417">
    <property type="entry name" value="P-loop_NTPase"/>
</dbReference>
<comment type="catalytic activity">
    <reaction evidence="7">
        <text>NAD(+) + H2O = ADP-D-ribose + nicotinamide + H(+)</text>
        <dbReference type="Rhea" id="RHEA:16301"/>
        <dbReference type="ChEBI" id="CHEBI:15377"/>
        <dbReference type="ChEBI" id="CHEBI:15378"/>
        <dbReference type="ChEBI" id="CHEBI:17154"/>
        <dbReference type="ChEBI" id="CHEBI:57540"/>
        <dbReference type="ChEBI" id="CHEBI:57967"/>
        <dbReference type="EC" id="3.2.2.6"/>
    </reaction>
    <physiologicalReaction direction="left-to-right" evidence="7">
        <dbReference type="Rhea" id="RHEA:16302"/>
    </physiologicalReaction>
</comment>
<gene>
    <name evidence="9" type="ORF">K2173_007157</name>
</gene>
<dbReference type="GO" id="GO:0043531">
    <property type="term" value="F:ADP binding"/>
    <property type="evidence" value="ECO:0007669"/>
    <property type="project" value="InterPro"/>
</dbReference>
<evidence type="ECO:0000256" key="4">
    <source>
        <dbReference type="ARBA" id="ARBA00022801"/>
    </source>
</evidence>
<dbReference type="AlphaFoldDB" id="A0AAV8SYZ7"/>
<feature type="domain" description="TIR" evidence="8">
    <location>
        <begin position="28"/>
        <end position="191"/>
    </location>
</feature>
<keyword evidence="3" id="KW-0677">Repeat</keyword>
<evidence type="ECO:0000256" key="5">
    <source>
        <dbReference type="ARBA" id="ARBA00022821"/>
    </source>
</evidence>